<dbReference type="SUPFAM" id="SSF53756">
    <property type="entry name" value="UDP-Glycosyltransferase/glycogen phosphorylase"/>
    <property type="match status" value="1"/>
</dbReference>
<dbReference type="InterPro" id="IPR028098">
    <property type="entry name" value="Glyco_trans_4-like_N"/>
</dbReference>
<name>A0AAW9QEX8_9BURK</name>
<dbReference type="AlphaFoldDB" id="A0AAW9QEX8"/>
<accession>A0AAW9QEX8</accession>
<sequence length="352" mass="39750">MIVVVAPNPSTENQKDGMIQRVAHIDALMASSPRVYLDLSFRRFVRKELLVEGCVTIYRLNLFAHIFLIARLLKQADLVYIHSAYNALKAMAFPTRAHVVFDAHGIVPEELAQEGHTRAARVFAFAERRVLRRCNTLVCVTRSMLAHFKAKHGDRPGRDEIVLPILPRLGQDDDAARALQATRDSHAVIYAGGMQAWQNVDKMLDAAQARSDLKYTFLTGDLQRFEARLSRIGLKDVTCRSVAPESVKDFYLKHEYGFILRDEVLVNLVACPTKLVEYLYWGVLPVVITPRIGDFTAETLRSITLEQFKRGEFPDAATRAAMRAHNQRTVTSIAASARTNQDRLQRRLVHAA</sequence>
<dbReference type="RefSeq" id="WP_332289777.1">
    <property type="nucleotide sequence ID" value="NZ_JAZIBG010000028.1"/>
</dbReference>
<evidence type="ECO:0000313" key="3">
    <source>
        <dbReference type="Proteomes" id="UP001336250"/>
    </source>
</evidence>
<dbReference type="Pfam" id="PF13579">
    <property type="entry name" value="Glyco_trans_4_4"/>
    <property type="match status" value="1"/>
</dbReference>
<evidence type="ECO:0000313" key="2">
    <source>
        <dbReference type="EMBL" id="MEF7614733.1"/>
    </source>
</evidence>
<dbReference type="EMBL" id="JAZIBG010000028">
    <property type="protein sequence ID" value="MEF7614733.1"/>
    <property type="molecule type" value="Genomic_DNA"/>
</dbReference>
<gene>
    <name evidence="2" type="ORF">V4F39_12495</name>
</gene>
<protein>
    <submittedName>
        <fullName evidence="2">Glycosyltransferase</fullName>
    </submittedName>
</protein>
<evidence type="ECO:0000259" key="1">
    <source>
        <dbReference type="Pfam" id="PF13579"/>
    </source>
</evidence>
<feature type="domain" description="Glycosyltransferase subfamily 4-like N-terminal" evidence="1">
    <location>
        <begin position="53"/>
        <end position="155"/>
    </location>
</feature>
<dbReference type="Proteomes" id="UP001336250">
    <property type="component" value="Unassembled WGS sequence"/>
</dbReference>
<dbReference type="GO" id="GO:0016757">
    <property type="term" value="F:glycosyltransferase activity"/>
    <property type="evidence" value="ECO:0007669"/>
    <property type="project" value="UniProtKB-ARBA"/>
</dbReference>
<proteinExistence type="predicted"/>
<comment type="caution">
    <text evidence="2">The sequence shown here is derived from an EMBL/GenBank/DDBJ whole genome shotgun (WGS) entry which is preliminary data.</text>
</comment>
<reference evidence="2 3" key="1">
    <citation type="submission" date="2024-02" db="EMBL/GenBank/DDBJ databases">
        <title>Genome sequence of Aquincola sp. MAHUQ-54.</title>
        <authorList>
            <person name="Huq M.A."/>
        </authorList>
    </citation>
    <scope>NUCLEOTIDE SEQUENCE [LARGE SCALE GENOMIC DNA]</scope>
    <source>
        <strain evidence="2 3">MAHUQ-54</strain>
    </source>
</reference>
<organism evidence="2 3">
    <name type="scientific">Aquincola agrisoli</name>
    <dbReference type="NCBI Taxonomy" id="3119538"/>
    <lineage>
        <taxon>Bacteria</taxon>
        <taxon>Pseudomonadati</taxon>
        <taxon>Pseudomonadota</taxon>
        <taxon>Betaproteobacteria</taxon>
        <taxon>Burkholderiales</taxon>
        <taxon>Sphaerotilaceae</taxon>
        <taxon>Aquincola</taxon>
    </lineage>
</organism>
<keyword evidence="3" id="KW-1185">Reference proteome</keyword>
<dbReference type="Gene3D" id="3.40.50.2000">
    <property type="entry name" value="Glycogen Phosphorylase B"/>
    <property type="match status" value="1"/>
</dbReference>